<keyword evidence="1" id="KW-0802">TPR repeat</keyword>
<dbReference type="AlphaFoldDB" id="A0A6S6TAU0"/>
<evidence type="ECO:0000256" key="3">
    <source>
        <dbReference type="SAM" id="SignalP"/>
    </source>
</evidence>
<keyword evidence="2" id="KW-0812">Transmembrane</keyword>
<evidence type="ECO:0000259" key="4">
    <source>
        <dbReference type="Pfam" id="PF12770"/>
    </source>
</evidence>
<gene>
    <name evidence="5" type="ORF">HELGO_WM17336</name>
</gene>
<feature type="domain" description="CHAT" evidence="4">
    <location>
        <begin position="682"/>
        <end position="975"/>
    </location>
</feature>
<keyword evidence="2" id="KW-0472">Membrane</keyword>
<dbReference type="InterPro" id="IPR024983">
    <property type="entry name" value="CHAT_dom"/>
</dbReference>
<dbReference type="PROSITE" id="PS50005">
    <property type="entry name" value="TPR"/>
    <property type="match status" value="1"/>
</dbReference>
<dbReference type="InterPro" id="IPR019734">
    <property type="entry name" value="TPR_rpt"/>
</dbReference>
<dbReference type="SUPFAM" id="SSF48452">
    <property type="entry name" value="TPR-like"/>
    <property type="match status" value="1"/>
</dbReference>
<keyword evidence="3" id="KW-0732">Signal</keyword>
<feature type="signal peptide" evidence="3">
    <location>
        <begin position="1"/>
        <end position="21"/>
    </location>
</feature>
<dbReference type="EMBL" id="CACVAQ010000257">
    <property type="protein sequence ID" value="CAA6817952.1"/>
    <property type="molecule type" value="Genomic_DNA"/>
</dbReference>
<evidence type="ECO:0000256" key="2">
    <source>
        <dbReference type="SAM" id="Phobius"/>
    </source>
</evidence>
<accession>A0A6S6TAU0</accession>
<name>A0A6S6TAU0_9BACT</name>
<keyword evidence="2" id="KW-1133">Transmembrane helix</keyword>
<proteinExistence type="predicted"/>
<dbReference type="Pfam" id="PF12770">
    <property type="entry name" value="CHAT"/>
    <property type="match status" value="1"/>
</dbReference>
<organism evidence="5">
    <name type="scientific">uncultured Aureispira sp</name>
    <dbReference type="NCBI Taxonomy" id="1331704"/>
    <lineage>
        <taxon>Bacteria</taxon>
        <taxon>Pseudomonadati</taxon>
        <taxon>Bacteroidota</taxon>
        <taxon>Saprospiria</taxon>
        <taxon>Saprospirales</taxon>
        <taxon>Saprospiraceae</taxon>
        <taxon>Aureispira</taxon>
        <taxon>environmental samples</taxon>
    </lineage>
</organism>
<protein>
    <recommendedName>
        <fullName evidence="4">CHAT domain-containing protein</fullName>
    </recommendedName>
</protein>
<reference evidence="5" key="1">
    <citation type="submission" date="2020-01" db="EMBL/GenBank/DDBJ databases">
        <authorList>
            <person name="Meier V. D."/>
            <person name="Meier V D."/>
        </authorList>
    </citation>
    <scope>NUCLEOTIDE SEQUENCE</scope>
    <source>
        <strain evidence="5">HLG_WM_MAG_10</strain>
    </source>
</reference>
<dbReference type="SMART" id="SM00028">
    <property type="entry name" value="TPR"/>
    <property type="match status" value="3"/>
</dbReference>
<sequence>MFYKLLFAVFLLITFSMNCFGQTKVAQIIEKEGLAGLEKLANQKPSYKWDVSDFFQLYLFFEQSTYDEKVKLYDVLGKKIIGNALSLRTLTKTVKQEELNGIYVVLDDFRAGLKQQEQWAKWGLVTKKLAENSYYNQDEFPYIGQYYDELMAAWNKMEKEEQIIYALVAGNHFMGVEENFEKAATYFLKVVHSEVFDEKDKRRIYTSLSELYLRKKDLNRALEHGSKILESKTIEESLYLQQLTRSGNIYKELGNYVAAEKCFLEAKDLLPPKERLNVDIYAKINYAYVYSGLLGIELEHGNIKKAAPYVAVLDENLEHLLAQGQGSYMVMNPLMQYYTMTNDTSNYLNLEHFLTQRRDASQFAFFAKTLTIRGDYWFQQKKVDQALRLYNRALDLLKNKDANELVVYTKDEPHALVTLTKKLDLLYWKRQHGGNVKNEQDFYTTSQQARVLLDEIRQTLTTKEAKQKLLNYAPKIYEYSLEAIWSLYQASENEAYLEEMFALIEKSKAILLSEALNENLAQSFGGVPDSLRVEEQDLRNDIKIYTSKFLDAQRKNKTLNIATFQDILFQKRASLDKLKQHLEKSYPKYYALKFQDRITSIKAVQEVLAKQNATFISYFVGKRNLYVLSLTDQNASIRVASLTEEPNANFSKNLLLLKRKLSKISDIESFTIKEFNALSSLSHRLYQLLLEPERNDSKKLIISADALLHYIPFEVLLTQATESETINFKALPYLLRDYEISYQYRASLWLALLKQPSLSPQNDGGILGMAATYHQPFINIPQDRMELRQNLEELEGAKNEVYFLEQTYKGQFWMEALATEANFKKSSENYGIVHLALHGFVNNRVPMKSGLVFTENGDTIEDNFLFAYELSNLNLKTNLLVLSACSTGDGSYQKGEGVLSLGRGFMYAGASSILTTLWQINDAATQKIMQYFYQNLYEGMDKDVALQQAKLSYIDDANGVIAHPVFWGAYVLIGDTAPVAIYSKHSFWWWWIPVGLMLAGAIGFFIRKKGS</sequence>
<dbReference type="InterPro" id="IPR011990">
    <property type="entry name" value="TPR-like_helical_dom_sf"/>
</dbReference>
<feature type="repeat" description="TPR" evidence="1">
    <location>
        <begin position="367"/>
        <end position="400"/>
    </location>
</feature>
<evidence type="ECO:0000256" key="1">
    <source>
        <dbReference type="PROSITE-ProRule" id="PRU00339"/>
    </source>
</evidence>
<feature type="chain" id="PRO_5027755245" description="CHAT domain-containing protein" evidence="3">
    <location>
        <begin position="22"/>
        <end position="1011"/>
    </location>
</feature>
<evidence type="ECO:0000313" key="5">
    <source>
        <dbReference type="EMBL" id="CAA6817952.1"/>
    </source>
</evidence>
<dbReference type="Gene3D" id="1.25.40.10">
    <property type="entry name" value="Tetratricopeptide repeat domain"/>
    <property type="match status" value="1"/>
</dbReference>
<dbReference type="PANTHER" id="PTHR10098">
    <property type="entry name" value="RAPSYN-RELATED"/>
    <property type="match status" value="1"/>
</dbReference>
<feature type="transmembrane region" description="Helical" evidence="2">
    <location>
        <begin position="988"/>
        <end position="1006"/>
    </location>
</feature>